<proteinExistence type="predicted"/>
<evidence type="ECO:0000313" key="1">
    <source>
        <dbReference type="EMBL" id="KAK7491362.1"/>
    </source>
</evidence>
<sequence>MTASNFDVTAASRGPYPIRRSPVRVALETRVSPLSAIATDSAIKVISQGENDERWMPQSKASLWLCPSYVLGLEAPCLHSVTIEANS</sequence>
<reference evidence="1 2" key="1">
    <citation type="journal article" date="2023" name="Sci. Data">
        <title>Genome assembly of the Korean intertidal mud-creeper Batillaria attramentaria.</title>
        <authorList>
            <person name="Patra A.K."/>
            <person name="Ho P.T."/>
            <person name="Jun S."/>
            <person name="Lee S.J."/>
            <person name="Kim Y."/>
            <person name="Won Y.J."/>
        </authorList>
    </citation>
    <scope>NUCLEOTIDE SEQUENCE [LARGE SCALE GENOMIC DNA]</scope>
    <source>
        <strain evidence="1">Wonlab-2016</strain>
    </source>
</reference>
<dbReference type="Proteomes" id="UP001519460">
    <property type="component" value="Unassembled WGS sequence"/>
</dbReference>
<name>A0ABD0KW73_9CAEN</name>
<gene>
    <name evidence="1" type="ORF">BaRGS_00017463</name>
</gene>
<protein>
    <submittedName>
        <fullName evidence="1">Uncharacterized protein</fullName>
    </submittedName>
</protein>
<evidence type="ECO:0000313" key="2">
    <source>
        <dbReference type="Proteomes" id="UP001519460"/>
    </source>
</evidence>
<dbReference type="AlphaFoldDB" id="A0ABD0KW73"/>
<comment type="caution">
    <text evidence="1">The sequence shown here is derived from an EMBL/GenBank/DDBJ whole genome shotgun (WGS) entry which is preliminary data.</text>
</comment>
<keyword evidence="2" id="KW-1185">Reference proteome</keyword>
<accession>A0ABD0KW73</accession>
<organism evidence="1 2">
    <name type="scientific">Batillaria attramentaria</name>
    <dbReference type="NCBI Taxonomy" id="370345"/>
    <lineage>
        <taxon>Eukaryota</taxon>
        <taxon>Metazoa</taxon>
        <taxon>Spiralia</taxon>
        <taxon>Lophotrochozoa</taxon>
        <taxon>Mollusca</taxon>
        <taxon>Gastropoda</taxon>
        <taxon>Caenogastropoda</taxon>
        <taxon>Sorbeoconcha</taxon>
        <taxon>Cerithioidea</taxon>
        <taxon>Batillariidae</taxon>
        <taxon>Batillaria</taxon>
    </lineage>
</organism>
<dbReference type="EMBL" id="JACVVK020000116">
    <property type="protein sequence ID" value="KAK7491362.1"/>
    <property type="molecule type" value="Genomic_DNA"/>
</dbReference>